<organism evidence="2 3">
    <name type="scientific">Hyphomonas polymorpha PS728</name>
    <dbReference type="NCBI Taxonomy" id="1280954"/>
    <lineage>
        <taxon>Bacteria</taxon>
        <taxon>Pseudomonadati</taxon>
        <taxon>Pseudomonadota</taxon>
        <taxon>Alphaproteobacteria</taxon>
        <taxon>Hyphomonadales</taxon>
        <taxon>Hyphomonadaceae</taxon>
        <taxon>Hyphomonas</taxon>
    </lineage>
</organism>
<dbReference type="Proteomes" id="UP000027100">
    <property type="component" value="Unassembled WGS sequence"/>
</dbReference>
<dbReference type="EMBL" id="ARYM01000032">
    <property type="protein sequence ID" value="KCZ96844.1"/>
    <property type="molecule type" value="Genomic_DNA"/>
</dbReference>
<dbReference type="AlphaFoldDB" id="A0A062VFR9"/>
<dbReference type="OrthoDB" id="9801997at2"/>
<dbReference type="RefSeq" id="WP_035602035.1">
    <property type="nucleotide sequence ID" value="NZ_ARYM01000032.1"/>
</dbReference>
<name>A0A062VFR9_9PROT</name>
<accession>A0A062VFR9</accession>
<dbReference type="eggNOG" id="COG2128">
    <property type="taxonomic scope" value="Bacteria"/>
</dbReference>
<dbReference type="GO" id="GO:0051920">
    <property type="term" value="F:peroxiredoxin activity"/>
    <property type="evidence" value="ECO:0007669"/>
    <property type="project" value="InterPro"/>
</dbReference>
<comment type="caution">
    <text evidence="2">The sequence shown here is derived from an EMBL/GenBank/DDBJ whole genome shotgun (WGS) entry which is preliminary data.</text>
</comment>
<evidence type="ECO:0000313" key="2">
    <source>
        <dbReference type="EMBL" id="KCZ96844.1"/>
    </source>
</evidence>
<feature type="domain" description="Carboxymuconolactone decarboxylase-like" evidence="1">
    <location>
        <begin position="70"/>
        <end position="136"/>
    </location>
</feature>
<dbReference type="PANTHER" id="PTHR34846:SF5">
    <property type="entry name" value="CARBOXYMUCONOLACTONE DECARBOXYLASE-LIKE DOMAIN-CONTAINING PROTEIN"/>
    <property type="match status" value="1"/>
</dbReference>
<dbReference type="STRING" id="1280954.HPO_17998"/>
<dbReference type="Pfam" id="PF02627">
    <property type="entry name" value="CMD"/>
    <property type="match status" value="1"/>
</dbReference>
<reference evidence="2 3" key="1">
    <citation type="journal article" date="2014" name="Antonie Van Leeuwenhoek">
        <title>Hyphomonas beringensis sp. nov. and Hyphomonas chukchiensis sp. nov., isolated from surface seawater of the Bering Sea and Chukchi Sea.</title>
        <authorList>
            <person name="Li C."/>
            <person name="Lai Q."/>
            <person name="Li G."/>
            <person name="Dong C."/>
            <person name="Wang J."/>
            <person name="Liao Y."/>
            <person name="Shao Z."/>
        </authorList>
    </citation>
    <scope>NUCLEOTIDE SEQUENCE [LARGE SCALE GENOMIC DNA]</scope>
    <source>
        <strain evidence="2 3">PS728</strain>
    </source>
</reference>
<evidence type="ECO:0000259" key="1">
    <source>
        <dbReference type="Pfam" id="PF02627"/>
    </source>
</evidence>
<sequence>MPAIRQVPRAELTNATMLAYFERLFGPDRDPITEPGTATGSPGDWWSVFANSEEVFEHAVNGFKLYRSPNIHLDPVFRELGQTRVGWTIGSQFVFSQHCKLLRALGVSDDKIKAVPAWQVSDLFNDQERAVLAYADCLSTGHGRTPPEVMAKLKTFLSDEEILEFTYIVSMYVMHAIMSRALKTEFDDRPEAIVEVDAPEGFSTADFLSSRPSDQR</sequence>
<dbReference type="InterPro" id="IPR003779">
    <property type="entry name" value="CMD-like"/>
</dbReference>
<dbReference type="Gene3D" id="1.20.1290.10">
    <property type="entry name" value="AhpD-like"/>
    <property type="match status" value="1"/>
</dbReference>
<keyword evidence="3" id="KW-1185">Reference proteome</keyword>
<dbReference type="PANTHER" id="PTHR34846">
    <property type="entry name" value="4-CARBOXYMUCONOLACTONE DECARBOXYLASE FAMILY PROTEIN (AFU_ORTHOLOGUE AFUA_6G11590)"/>
    <property type="match status" value="1"/>
</dbReference>
<evidence type="ECO:0000313" key="3">
    <source>
        <dbReference type="Proteomes" id="UP000027100"/>
    </source>
</evidence>
<dbReference type="PATRIC" id="fig|1280954.3.peg.3625"/>
<dbReference type="SUPFAM" id="SSF69118">
    <property type="entry name" value="AhpD-like"/>
    <property type="match status" value="1"/>
</dbReference>
<proteinExistence type="predicted"/>
<dbReference type="InterPro" id="IPR029032">
    <property type="entry name" value="AhpD-like"/>
</dbReference>
<gene>
    <name evidence="2" type="ORF">HPO_17998</name>
</gene>
<protein>
    <submittedName>
        <fullName evidence="2">Transposase</fullName>
    </submittedName>
</protein>